<name>A0A3R7F2D1_CLOSI</name>
<dbReference type="EMBL" id="NIRI02000042">
    <property type="protein sequence ID" value="KAG5449731.1"/>
    <property type="molecule type" value="Genomic_DNA"/>
</dbReference>
<evidence type="ECO:0000313" key="2">
    <source>
        <dbReference type="EMBL" id="KAG5449731.1"/>
    </source>
</evidence>
<reference evidence="2 3" key="2">
    <citation type="journal article" date="2021" name="Genomics">
        <title>High-quality reference genome for Clonorchis sinensis.</title>
        <authorList>
            <person name="Young N.D."/>
            <person name="Stroehlein A.J."/>
            <person name="Kinkar L."/>
            <person name="Wang T."/>
            <person name="Sohn W.M."/>
            <person name="Chang B.C.H."/>
            <person name="Kaur P."/>
            <person name="Weisz D."/>
            <person name="Dudchenko O."/>
            <person name="Aiden E.L."/>
            <person name="Korhonen P.K."/>
            <person name="Gasser R.B."/>
        </authorList>
    </citation>
    <scope>NUCLEOTIDE SEQUENCE [LARGE SCALE GENOMIC DNA]</scope>
    <source>
        <strain evidence="2">Cs-k2</strain>
    </source>
</reference>
<dbReference type="Proteomes" id="UP000286415">
    <property type="component" value="Unassembled WGS sequence"/>
</dbReference>
<accession>A0A3R7F2D1</accession>
<dbReference type="OrthoDB" id="10483777at2759"/>
<evidence type="ECO:0000256" key="1">
    <source>
        <dbReference type="SAM" id="MobiDB-lite"/>
    </source>
</evidence>
<reference evidence="2 3" key="1">
    <citation type="journal article" date="2018" name="Biotechnol. Adv.">
        <title>Improved genomic resources and new bioinformatic workflow for the carcinogenic parasite Clonorchis sinensis: Biotechnological implications.</title>
        <authorList>
            <person name="Wang D."/>
            <person name="Korhonen P.K."/>
            <person name="Gasser R.B."/>
            <person name="Young N.D."/>
        </authorList>
    </citation>
    <scope>NUCLEOTIDE SEQUENCE [LARGE SCALE GENOMIC DNA]</scope>
    <source>
        <strain evidence="2">Cs-k2</strain>
    </source>
</reference>
<dbReference type="InParanoid" id="A0A3R7F2D1"/>
<organism evidence="2 3">
    <name type="scientific">Clonorchis sinensis</name>
    <name type="common">Chinese liver fluke</name>
    <dbReference type="NCBI Taxonomy" id="79923"/>
    <lineage>
        <taxon>Eukaryota</taxon>
        <taxon>Metazoa</taxon>
        <taxon>Spiralia</taxon>
        <taxon>Lophotrochozoa</taxon>
        <taxon>Platyhelminthes</taxon>
        <taxon>Trematoda</taxon>
        <taxon>Digenea</taxon>
        <taxon>Opisthorchiida</taxon>
        <taxon>Opisthorchiata</taxon>
        <taxon>Opisthorchiidae</taxon>
        <taxon>Clonorchis</taxon>
    </lineage>
</organism>
<sequence length="98" mass="11080">MCCTRPPHVSVATIIEISRYMYTRNALLIRLLKILPQPTTECISRKQSNLGSKGMGNKREAKWPKWLERECTDRKVRGLNPTSASRLPLSRLGQPGSS</sequence>
<feature type="region of interest" description="Disordered" evidence="1">
    <location>
        <begin position="77"/>
        <end position="98"/>
    </location>
</feature>
<proteinExistence type="predicted"/>
<gene>
    <name evidence="2" type="ORF">CSKR_103109</name>
</gene>
<comment type="caution">
    <text evidence="2">The sequence shown here is derived from an EMBL/GenBank/DDBJ whole genome shotgun (WGS) entry which is preliminary data.</text>
</comment>
<protein>
    <submittedName>
        <fullName evidence="2">Uncharacterized protein</fullName>
    </submittedName>
</protein>
<evidence type="ECO:0000313" key="3">
    <source>
        <dbReference type="Proteomes" id="UP000286415"/>
    </source>
</evidence>
<keyword evidence="3" id="KW-1185">Reference proteome</keyword>
<dbReference type="AlphaFoldDB" id="A0A3R7F2D1"/>